<proteinExistence type="predicted"/>
<feature type="transmembrane region" description="Helical" evidence="1">
    <location>
        <begin position="81"/>
        <end position="99"/>
    </location>
</feature>
<reference evidence="2" key="1">
    <citation type="submission" date="2019-08" db="EMBL/GenBank/DDBJ databases">
        <authorList>
            <person name="Kucharzyk K."/>
            <person name="Murdoch R.W."/>
            <person name="Higgins S."/>
            <person name="Loffler F."/>
        </authorList>
    </citation>
    <scope>NUCLEOTIDE SEQUENCE</scope>
</reference>
<dbReference type="Pfam" id="PF17248">
    <property type="entry name" value="DUF5317"/>
    <property type="match status" value="1"/>
</dbReference>
<keyword evidence="1" id="KW-0472">Membrane</keyword>
<keyword evidence="1" id="KW-1133">Transmembrane helix</keyword>
<protein>
    <submittedName>
        <fullName evidence="2">Uncharacterized protein</fullName>
    </submittedName>
</protein>
<dbReference type="AlphaFoldDB" id="A0A645H6X7"/>
<accession>A0A645H6X7</accession>
<evidence type="ECO:0000313" key="2">
    <source>
        <dbReference type="EMBL" id="MPN34246.1"/>
    </source>
</evidence>
<sequence length="192" mass="22109">MIFSICFAMLFAKIKKYKISYLFSSWTFYPIIVFTIIIFILQFSVFIGDYNFIKYASLIKTANLFTFLIPLFFYKQYNTGLIGSAFIIIGTLLNKFVMAQNNGKMPVYPSLSYLTGYFKPNAIIEANDNIHIMGNENTAWKILTDYIDVGFSILSIGDLFIHFFALLVIYQTIKVLNKKYNTNGNLQSTRVS</sequence>
<comment type="caution">
    <text evidence="2">The sequence shown here is derived from an EMBL/GenBank/DDBJ whole genome shotgun (WGS) entry which is preliminary data.</text>
</comment>
<evidence type="ECO:0000256" key="1">
    <source>
        <dbReference type="SAM" id="Phobius"/>
    </source>
</evidence>
<organism evidence="2">
    <name type="scientific">bioreactor metagenome</name>
    <dbReference type="NCBI Taxonomy" id="1076179"/>
    <lineage>
        <taxon>unclassified sequences</taxon>
        <taxon>metagenomes</taxon>
        <taxon>ecological metagenomes</taxon>
    </lineage>
</organism>
<feature type="transmembrane region" description="Helical" evidence="1">
    <location>
        <begin position="52"/>
        <end position="74"/>
    </location>
</feature>
<feature type="transmembrane region" description="Helical" evidence="1">
    <location>
        <begin position="21"/>
        <end position="46"/>
    </location>
</feature>
<feature type="transmembrane region" description="Helical" evidence="1">
    <location>
        <begin position="149"/>
        <end position="170"/>
    </location>
</feature>
<gene>
    <name evidence="2" type="ORF">SDC9_181739</name>
</gene>
<name>A0A645H6X7_9ZZZZ</name>
<dbReference type="InterPro" id="IPR035168">
    <property type="entry name" value="DUF5317"/>
</dbReference>
<keyword evidence="1" id="KW-0812">Transmembrane</keyword>
<dbReference type="EMBL" id="VSSQ01087171">
    <property type="protein sequence ID" value="MPN34246.1"/>
    <property type="molecule type" value="Genomic_DNA"/>
</dbReference>